<dbReference type="PANTHER" id="PTHR36459:SF1">
    <property type="entry name" value="FATTY ACID DESATURASE DOMAIN-CONTAINING PROTEIN-RELATED"/>
    <property type="match status" value="1"/>
</dbReference>
<keyword evidence="2" id="KW-1133">Transmembrane helix</keyword>
<keyword evidence="2" id="KW-0812">Transmembrane</keyword>
<feature type="transmembrane region" description="Helical" evidence="2">
    <location>
        <begin position="117"/>
        <end position="136"/>
    </location>
</feature>
<feature type="transmembrane region" description="Helical" evidence="2">
    <location>
        <begin position="21"/>
        <end position="47"/>
    </location>
</feature>
<feature type="transmembrane region" description="Helical" evidence="2">
    <location>
        <begin position="53"/>
        <end position="71"/>
    </location>
</feature>
<dbReference type="InterPro" id="IPR005804">
    <property type="entry name" value="FA_desaturase_dom"/>
</dbReference>
<proteinExistence type="predicted"/>
<evidence type="ECO:0000313" key="4">
    <source>
        <dbReference type="EMBL" id="AKA22700.1"/>
    </source>
</evidence>
<evidence type="ECO:0000259" key="3">
    <source>
        <dbReference type="Pfam" id="PF00487"/>
    </source>
</evidence>
<feature type="domain" description="Fatty acid desaturase" evidence="3">
    <location>
        <begin position="116"/>
        <end position="352"/>
    </location>
</feature>
<accession>A0A0D5XV67</accession>
<organism evidence="4 5">
    <name type="scientific">Pseudomonas chlororaphis</name>
    <dbReference type="NCBI Taxonomy" id="587753"/>
    <lineage>
        <taxon>Bacteria</taxon>
        <taxon>Pseudomonadati</taxon>
        <taxon>Pseudomonadota</taxon>
        <taxon>Gammaproteobacteria</taxon>
        <taxon>Pseudomonadales</taxon>
        <taxon>Pseudomonadaceae</taxon>
        <taxon>Pseudomonas</taxon>
    </lineage>
</organism>
<dbReference type="OrthoDB" id="634389at2"/>
<evidence type="ECO:0000256" key="1">
    <source>
        <dbReference type="SAM" id="MobiDB-lite"/>
    </source>
</evidence>
<feature type="compositionally biased region" description="Basic and acidic residues" evidence="1">
    <location>
        <begin position="408"/>
        <end position="425"/>
    </location>
</feature>
<dbReference type="PATRIC" id="fig|587753.10.peg.1238"/>
<sequence>MSSDFLYPQRPANVGRGFHCLAIPLFGVLLVFNTAAIAVILTLSYTLHAGRWLLARLPGVSALSGWLVRAYHRLLQPLADRLLKDPRDEPILAAAISLGLTAGPVFIAQLWLKEISWLLVLLFYACVYGPNIRGFVRSFSAMHQEGHVPGGIFKRSSLLDRWVGNSFLYMFFAIPMGLIPHAAAHLQQHHRENAGPLDVYATARYNHASAWDFAVYMVREVMYQQFMVSPWLYFKSKHKRSQARAMVMGNLVHVGLFVALALYSLPIAVLYMLVPWCASNFLMGVIHWSQHAFYGGQQDPRDWMYNTVTLLETPVNSFNEGYHACHHHWAIGHWSESPALFERLKPELAAAGSMVFRDLSVFDLFVLLMLRRFDTLAHKLDWWEPLDHAGKVRLLRQRVLPAPIAAHERAHQRHLDTPQDAHEPTPARSALGQP</sequence>
<feature type="transmembrane region" description="Helical" evidence="2">
    <location>
        <begin position="213"/>
        <end position="234"/>
    </location>
</feature>
<evidence type="ECO:0000256" key="2">
    <source>
        <dbReference type="SAM" id="Phobius"/>
    </source>
</evidence>
<feature type="transmembrane region" description="Helical" evidence="2">
    <location>
        <begin position="162"/>
        <end position="183"/>
    </location>
</feature>
<dbReference type="PANTHER" id="PTHR36459">
    <property type="entry name" value="ORF"/>
    <property type="match status" value="1"/>
</dbReference>
<evidence type="ECO:0000313" key="5">
    <source>
        <dbReference type="Proteomes" id="UP000032748"/>
    </source>
</evidence>
<dbReference type="Proteomes" id="UP000032748">
    <property type="component" value="Chromosome"/>
</dbReference>
<dbReference type="KEGG" id="pcz:PCL1606_12450"/>
<name>A0A0D5XV67_9PSED</name>
<protein>
    <submittedName>
        <fullName evidence="4">Fatty acid desaturase</fullName>
    </submittedName>
</protein>
<feature type="transmembrane region" description="Helical" evidence="2">
    <location>
        <begin position="91"/>
        <end position="111"/>
    </location>
</feature>
<feature type="region of interest" description="Disordered" evidence="1">
    <location>
        <begin position="408"/>
        <end position="434"/>
    </location>
</feature>
<dbReference type="AlphaFoldDB" id="A0A0D5XV67"/>
<gene>
    <name evidence="4" type="ORF">PCL1606_12450</name>
</gene>
<dbReference type="EMBL" id="CP011110">
    <property type="protein sequence ID" value="AKA22700.1"/>
    <property type="molecule type" value="Genomic_DNA"/>
</dbReference>
<dbReference type="RefSeq" id="WP_045881433.1">
    <property type="nucleotide sequence ID" value="NZ_CP011110.1"/>
</dbReference>
<dbReference type="GO" id="GO:0006629">
    <property type="term" value="P:lipid metabolic process"/>
    <property type="evidence" value="ECO:0007669"/>
    <property type="project" value="InterPro"/>
</dbReference>
<keyword evidence="2" id="KW-0472">Membrane</keyword>
<feature type="transmembrane region" description="Helical" evidence="2">
    <location>
        <begin position="254"/>
        <end position="274"/>
    </location>
</feature>
<reference evidence="4 5" key="1">
    <citation type="journal article" date="2015" name="Mol. Plant Microbe Interact.">
        <title>Comparative Genomic Analysis of Pseudomonas chlororaphis PCL1606 Reveals New Insight into Antifungal Compounds Involved in Biocontrol.</title>
        <authorList>
            <person name="Calderon C.E."/>
            <person name="Ramos C."/>
            <person name="de Vicente A."/>
            <person name="Cazorla F.M."/>
        </authorList>
    </citation>
    <scope>NUCLEOTIDE SEQUENCE [LARGE SCALE GENOMIC DNA]</scope>
    <source>
        <strain evidence="4 5">PCL1606</strain>
    </source>
</reference>
<dbReference type="Pfam" id="PF00487">
    <property type="entry name" value="FA_desaturase"/>
    <property type="match status" value="1"/>
</dbReference>